<dbReference type="PANTHER" id="PTHR24058:SF103">
    <property type="entry name" value="SERINE_THREONINE-PROTEIN KINASE PRP4 HOMOLOG"/>
    <property type="match status" value="1"/>
</dbReference>
<dbReference type="PROSITE" id="PS00108">
    <property type="entry name" value="PROTEIN_KINASE_ST"/>
    <property type="match status" value="1"/>
</dbReference>
<evidence type="ECO:0000313" key="12">
    <source>
        <dbReference type="Proteomes" id="UP000054144"/>
    </source>
</evidence>
<evidence type="ECO:0000256" key="1">
    <source>
        <dbReference type="ARBA" id="ARBA00012513"/>
    </source>
</evidence>
<evidence type="ECO:0000259" key="10">
    <source>
        <dbReference type="PROSITE" id="PS50011"/>
    </source>
</evidence>
<gene>
    <name evidence="11" type="ORF">FISHEDRAFT_43761</name>
</gene>
<keyword evidence="12" id="KW-1185">Reference proteome</keyword>
<dbReference type="EC" id="2.7.11.1" evidence="1"/>
<dbReference type="InterPro" id="IPR050494">
    <property type="entry name" value="Ser_Thr_dual-spec_kinase"/>
</dbReference>
<dbReference type="InterPro" id="IPR000719">
    <property type="entry name" value="Prot_kinase_dom"/>
</dbReference>
<evidence type="ECO:0000313" key="11">
    <source>
        <dbReference type="EMBL" id="KIY48170.1"/>
    </source>
</evidence>
<keyword evidence="4 8" id="KW-0547">Nucleotide-binding</keyword>
<dbReference type="GO" id="GO:0005524">
    <property type="term" value="F:ATP binding"/>
    <property type="evidence" value="ECO:0007669"/>
    <property type="project" value="UniProtKB-UniRule"/>
</dbReference>
<dbReference type="AlphaFoldDB" id="A0A0D7ABW8"/>
<dbReference type="Proteomes" id="UP000054144">
    <property type="component" value="Unassembled WGS sequence"/>
</dbReference>
<dbReference type="PROSITE" id="PS00107">
    <property type="entry name" value="PROTEIN_KINASE_ATP"/>
    <property type="match status" value="1"/>
</dbReference>
<evidence type="ECO:0000256" key="9">
    <source>
        <dbReference type="RuleBase" id="RU000304"/>
    </source>
</evidence>
<protein>
    <recommendedName>
        <fullName evidence="1">non-specific serine/threonine protein kinase</fullName>
        <ecNumber evidence="1">2.7.11.1</ecNumber>
    </recommendedName>
</protein>
<accession>A0A0D7ABW8</accession>
<dbReference type="GO" id="GO:0045292">
    <property type="term" value="P:mRNA cis splicing, via spliceosome"/>
    <property type="evidence" value="ECO:0007669"/>
    <property type="project" value="InterPro"/>
</dbReference>
<sequence>MCHVQPALITTTLDSASDPEGYYSVILGEQLDGGRYQVFSSLGKGMFANVVRARLLQGEPPEIGKEVAIKIVRCQESMYRAGLKEVQILNKLKQADPEDKKHVVRLEHTFEHRGHLCLVFESLSMNLREVVKRFGKDIGLNIKAVRAYAQQLFTALNLLKKLNIMHADIKPDNILVNEAKTIIKLCDLGSASDASENEITPYLVSRFYRAPEIILGIPYDPSLDIWSLGCTLFELYTGKILFPGRSNNQMLLFIMELRGRFNTKMVKKAKFGDVYFDDMGAFDSVERDRVTGADVIKKVHISKPTRDLRSRLMPPSSVKMKDDEMQMLLSFIDLLDKCLTLDPSRRLTPREALAHPFIRGL</sequence>
<dbReference type="SMART" id="SM00220">
    <property type="entry name" value="S_TKc"/>
    <property type="match status" value="1"/>
</dbReference>
<dbReference type="InterPro" id="IPR017441">
    <property type="entry name" value="Protein_kinase_ATP_BS"/>
</dbReference>
<evidence type="ECO:0000256" key="3">
    <source>
        <dbReference type="ARBA" id="ARBA00022679"/>
    </source>
</evidence>
<dbReference type="InterPro" id="IPR008271">
    <property type="entry name" value="Ser/Thr_kinase_AS"/>
</dbReference>
<dbReference type="PROSITE" id="PS50011">
    <property type="entry name" value="PROTEIN_KINASE_DOM"/>
    <property type="match status" value="1"/>
</dbReference>
<dbReference type="InterPro" id="IPR011009">
    <property type="entry name" value="Kinase-like_dom_sf"/>
</dbReference>
<keyword evidence="3" id="KW-0808">Transferase</keyword>
<dbReference type="PANTHER" id="PTHR24058">
    <property type="entry name" value="DUAL SPECIFICITY PROTEIN KINASE"/>
    <property type="match status" value="1"/>
</dbReference>
<dbReference type="FunFam" id="1.10.510.10:FF:000078">
    <property type="entry name" value="Serine/threonine-protein kinase PRP4 homolog"/>
    <property type="match status" value="1"/>
</dbReference>
<evidence type="ECO:0000256" key="7">
    <source>
        <dbReference type="ARBA" id="ARBA00023596"/>
    </source>
</evidence>
<dbReference type="Gene3D" id="1.10.510.10">
    <property type="entry name" value="Transferase(Phosphotransferase) domain 1"/>
    <property type="match status" value="1"/>
</dbReference>
<organism evidence="11 12">
    <name type="scientific">Fistulina hepatica ATCC 64428</name>
    <dbReference type="NCBI Taxonomy" id="1128425"/>
    <lineage>
        <taxon>Eukaryota</taxon>
        <taxon>Fungi</taxon>
        <taxon>Dikarya</taxon>
        <taxon>Basidiomycota</taxon>
        <taxon>Agaricomycotina</taxon>
        <taxon>Agaricomycetes</taxon>
        <taxon>Agaricomycetidae</taxon>
        <taxon>Agaricales</taxon>
        <taxon>Fistulinaceae</taxon>
        <taxon>Fistulina</taxon>
    </lineage>
</organism>
<evidence type="ECO:0000256" key="5">
    <source>
        <dbReference type="ARBA" id="ARBA00022777"/>
    </source>
</evidence>
<evidence type="ECO:0000256" key="2">
    <source>
        <dbReference type="ARBA" id="ARBA00022527"/>
    </source>
</evidence>
<dbReference type="InterPro" id="IPR044092">
    <property type="entry name" value="STKc_PRP4"/>
</dbReference>
<dbReference type="OrthoDB" id="9332038at2759"/>
<dbReference type="Gene3D" id="3.30.200.20">
    <property type="entry name" value="Phosphorylase Kinase, domain 1"/>
    <property type="match status" value="1"/>
</dbReference>
<evidence type="ECO:0000256" key="8">
    <source>
        <dbReference type="PROSITE-ProRule" id="PRU10141"/>
    </source>
</evidence>
<keyword evidence="2 9" id="KW-0723">Serine/threonine-protein kinase</keyword>
<name>A0A0D7ABW8_9AGAR</name>
<evidence type="ECO:0000256" key="6">
    <source>
        <dbReference type="ARBA" id="ARBA00022840"/>
    </source>
</evidence>
<keyword evidence="6 8" id="KW-0067">ATP-binding</keyword>
<comment type="similarity">
    <text evidence="7">Belongs to the protein kinase superfamily. CMGC Ser/Thr protein kinase family.</text>
</comment>
<dbReference type="SUPFAM" id="SSF56112">
    <property type="entry name" value="Protein kinase-like (PK-like)"/>
    <property type="match status" value="1"/>
</dbReference>
<dbReference type="EMBL" id="KN881851">
    <property type="protein sequence ID" value="KIY48170.1"/>
    <property type="molecule type" value="Genomic_DNA"/>
</dbReference>
<reference evidence="11 12" key="1">
    <citation type="journal article" date="2015" name="Fungal Genet. Biol.">
        <title>Evolution of novel wood decay mechanisms in Agaricales revealed by the genome sequences of Fistulina hepatica and Cylindrobasidium torrendii.</title>
        <authorList>
            <person name="Floudas D."/>
            <person name="Held B.W."/>
            <person name="Riley R."/>
            <person name="Nagy L.G."/>
            <person name="Koehler G."/>
            <person name="Ransdell A.S."/>
            <person name="Younus H."/>
            <person name="Chow J."/>
            <person name="Chiniquy J."/>
            <person name="Lipzen A."/>
            <person name="Tritt A."/>
            <person name="Sun H."/>
            <person name="Haridas S."/>
            <person name="LaButti K."/>
            <person name="Ohm R.A."/>
            <person name="Kues U."/>
            <person name="Blanchette R.A."/>
            <person name="Grigoriev I.V."/>
            <person name="Minto R.E."/>
            <person name="Hibbett D.S."/>
        </authorList>
    </citation>
    <scope>NUCLEOTIDE SEQUENCE [LARGE SCALE GENOMIC DNA]</scope>
    <source>
        <strain evidence="11 12">ATCC 64428</strain>
    </source>
</reference>
<keyword evidence="5 11" id="KW-0418">Kinase</keyword>
<dbReference type="GO" id="GO:0004674">
    <property type="term" value="F:protein serine/threonine kinase activity"/>
    <property type="evidence" value="ECO:0007669"/>
    <property type="project" value="UniProtKB-KW"/>
</dbReference>
<evidence type="ECO:0000256" key="4">
    <source>
        <dbReference type="ARBA" id="ARBA00022741"/>
    </source>
</evidence>
<dbReference type="Pfam" id="PF00069">
    <property type="entry name" value="Pkinase"/>
    <property type="match status" value="1"/>
</dbReference>
<dbReference type="CDD" id="cd14135">
    <property type="entry name" value="STKc_PRP4"/>
    <property type="match status" value="1"/>
</dbReference>
<feature type="binding site" evidence="8">
    <location>
        <position position="70"/>
    </location>
    <ligand>
        <name>ATP</name>
        <dbReference type="ChEBI" id="CHEBI:30616"/>
    </ligand>
</feature>
<feature type="domain" description="Protein kinase" evidence="10">
    <location>
        <begin position="36"/>
        <end position="358"/>
    </location>
</feature>
<proteinExistence type="inferred from homology"/>